<protein>
    <recommendedName>
        <fullName evidence="1">SnoaL-like domain-containing protein</fullName>
    </recommendedName>
</protein>
<gene>
    <name evidence="2" type="ORF">J2S63_002805</name>
</gene>
<dbReference type="InterPro" id="IPR037401">
    <property type="entry name" value="SnoaL-like"/>
</dbReference>
<reference evidence="2 3" key="1">
    <citation type="submission" date="2023-07" db="EMBL/GenBank/DDBJ databases">
        <title>Sequencing the genomes of 1000 actinobacteria strains.</title>
        <authorList>
            <person name="Klenk H.-P."/>
        </authorList>
    </citation>
    <scope>NUCLEOTIDE SEQUENCE [LARGE SCALE GENOMIC DNA]</scope>
    <source>
        <strain evidence="2 3">DSM 19426</strain>
    </source>
</reference>
<proteinExistence type="predicted"/>
<name>A0ABU2BXY6_9ACTN</name>
<evidence type="ECO:0000313" key="2">
    <source>
        <dbReference type="EMBL" id="MDR7363252.1"/>
    </source>
</evidence>
<dbReference type="SUPFAM" id="SSF54427">
    <property type="entry name" value="NTF2-like"/>
    <property type="match status" value="1"/>
</dbReference>
<comment type="caution">
    <text evidence="2">The sequence shown here is derived from an EMBL/GenBank/DDBJ whole genome shotgun (WGS) entry which is preliminary data.</text>
</comment>
<sequence>MTNDTMRADTVTRQALAAYVAKAQVGEVLQAYAFGCDEKDREALLGVFTEDARATYDGQTWLEAGTTIVDWLLEALGGLSYSQHMITTPRTTIDGGTAHAVGYLNAHQLAGTDPATLIRMNARYDCDLRPVDGRWRISSLTLTVGWFDSGAPAS</sequence>
<accession>A0ABU2BXY6</accession>
<evidence type="ECO:0000259" key="1">
    <source>
        <dbReference type="Pfam" id="PF13577"/>
    </source>
</evidence>
<organism evidence="2 3">
    <name type="scientific">Nocardioides marmoribigeumensis</name>
    <dbReference type="NCBI Taxonomy" id="433649"/>
    <lineage>
        <taxon>Bacteria</taxon>
        <taxon>Bacillati</taxon>
        <taxon>Actinomycetota</taxon>
        <taxon>Actinomycetes</taxon>
        <taxon>Propionibacteriales</taxon>
        <taxon>Nocardioidaceae</taxon>
        <taxon>Nocardioides</taxon>
    </lineage>
</organism>
<evidence type="ECO:0000313" key="3">
    <source>
        <dbReference type="Proteomes" id="UP001183648"/>
    </source>
</evidence>
<dbReference type="Proteomes" id="UP001183648">
    <property type="component" value="Unassembled WGS sequence"/>
</dbReference>
<dbReference type="RefSeq" id="WP_310303443.1">
    <property type="nucleotide sequence ID" value="NZ_BAAAPS010000003.1"/>
</dbReference>
<dbReference type="Pfam" id="PF13577">
    <property type="entry name" value="SnoaL_4"/>
    <property type="match status" value="1"/>
</dbReference>
<keyword evidence="3" id="KW-1185">Reference proteome</keyword>
<dbReference type="InterPro" id="IPR032710">
    <property type="entry name" value="NTF2-like_dom_sf"/>
</dbReference>
<dbReference type="CDD" id="cd00531">
    <property type="entry name" value="NTF2_like"/>
    <property type="match status" value="1"/>
</dbReference>
<dbReference type="Gene3D" id="3.10.450.50">
    <property type="match status" value="1"/>
</dbReference>
<dbReference type="EMBL" id="JAVDYG010000001">
    <property type="protein sequence ID" value="MDR7363252.1"/>
    <property type="molecule type" value="Genomic_DNA"/>
</dbReference>
<feature type="domain" description="SnoaL-like" evidence="1">
    <location>
        <begin position="21"/>
        <end position="140"/>
    </location>
</feature>